<dbReference type="PROSITE" id="PS51387">
    <property type="entry name" value="FAD_PCMH"/>
    <property type="match status" value="1"/>
</dbReference>
<keyword evidence="5" id="KW-0732">Signal</keyword>
<dbReference type="GO" id="GO:0071949">
    <property type="term" value="F:FAD binding"/>
    <property type="evidence" value="ECO:0007669"/>
    <property type="project" value="InterPro"/>
</dbReference>
<dbReference type="PANTHER" id="PTHR42973:SF22">
    <property type="entry name" value="FAD-BINDING PCMH-TYPE DOMAIN-CONTAINING PROTEIN-RELATED"/>
    <property type="match status" value="1"/>
</dbReference>
<keyword evidence="2" id="KW-0285">Flavoprotein</keyword>
<dbReference type="InterPro" id="IPR016166">
    <property type="entry name" value="FAD-bd_PCMH"/>
</dbReference>
<dbReference type="Pfam" id="PF01565">
    <property type="entry name" value="FAD_binding_4"/>
    <property type="match status" value="1"/>
</dbReference>
<reference evidence="7 8" key="1">
    <citation type="submission" date="2022-03" db="EMBL/GenBank/DDBJ databases">
        <title>Genome data of Colletotrichum spp.</title>
        <authorList>
            <person name="Utami Y.D."/>
            <person name="Hiruma K."/>
        </authorList>
    </citation>
    <scope>NUCLEOTIDE SEQUENCE [LARGE SCALE GENOMIC DNA]</scope>
    <source>
        <strain evidence="7 8">MAFF 239500</strain>
    </source>
</reference>
<sequence>MSRFLWRAIVAALPAVVVSTDPTTCEVLNTQFPGRVISSNDTASYASTRSSYYSGQERNMKPNCIFMPTTTAEVSEFVKAMIPRQAQDARFAIRGGGHTLWSGAANIDGGVTVDMRLINQTILSADKKFASLGAGGRWHDVYHHLTPFNVTVMGGRVGSLGVGGFLSGGGMTFLARRYGWASDNIYGYEIVLASGEIAYVTETSHPDLWLALKGGSNNFGIITRFDVPTFPSDGMWYSLLEYEYNDSILEAQAQAFSRFMEPAHFDDGAMMGIFLDYVGGAHSVRNALWHADNITEPPVYSGFTDIPNKGGVAEIANVADVVNDFGANIPPTTSRAFQLDWSFRNPPATVYMELFKIWERSISAVADVEGIFMEFLTQPQSVTNGTNLFGLEAGKTDYVIMLLTATYDNEADDEKVRMAVLNVVRTQRDLLCRRGYLIDFIYTNYADGSQSVYKSWGAENVAKMQAASKKYDPEGFFQRRVPGGFKVF</sequence>
<protein>
    <submittedName>
        <fullName evidence="7">Bifunctional solanapyrone synthase</fullName>
    </submittedName>
</protein>
<comment type="similarity">
    <text evidence="1">Belongs to the oxygen-dependent FAD-linked oxidoreductase family.</text>
</comment>
<dbReference type="EMBL" id="BQXU01000015">
    <property type="protein sequence ID" value="GKT46332.1"/>
    <property type="molecule type" value="Genomic_DNA"/>
</dbReference>
<organism evidence="7 8">
    <name type="scientific">Colletotrichum spaethianum</name>
    <dbReference type="NCBI Taxonomy" id="700344"/>
    <lineage>
        <taxon>Eukaryota</taxon>
        <taxon>Fungi</taxon>
        <taxon>Dikarya</taxon>
        <taxon>Ascomycota</taxon>
        <taxon>Pezizomycotina</taxon>
        <taxon>Sordariomycetes</taxon>
        <taxon>Hypocreomycetidae</taxon>
        <taxon>Glomerellales</taxon>
        <taxon>Glomerellaceae</taxon>
        <taxon>Colletotrichum</taxon>
        <taxon>Colletotrichum spaethianum species complex</taxon>
    </lineage>
</organism>
<dbReference type="RefSeq" id="XP_049128682.1">
    <property type="nucleotide sequence ID" value="XM_049272725.1"/>
</dbReference>
<keyword evidence="4" id="KW-0560">Oxidoreductase</keyword>
<evidence type="ECO:0000256" key="1">
    <source>
        <dbReference type="ARBA" id="ARBA00005466"/>
    </source>
</evidence>
<evidence type="ECO:0000259" key="6">
    <source>
        <dbReference type="PROSITE" id="PS51387"/>
    </source>
</evidence>
<accession>A0AA37LL09</accession>
<dbReference type="InterPro" id="IPR036318">
    <property type="entry name" value="FAD-bd_PCMH-like_sf"/>
</dbReference>
<dbReference type="PANTHER" id="PTHR42973">
    <property type="entry name" value="BINDING OXIDOREDUCTASE, PUTATIVE (AFU_ORTHOLOGUE AFUA_1G17690)-RELATED"/>
    <property type="match status" value="1"/>
</dbReference>
<dbReference type="InterPro" id="IPR016169">
    <property type="entry name" value="FAD-bd_PCMH_sub2"/>
</dbReference>
<proteinExistence type="inferred from homology"/>
<evidence type="ECO:0000256" key="3">
    <source>
        <dbReference type="ARBA" id="ARBA00022827"/>
    </source>
</evidence>
<dbReference type="InterPro" id="IPR050416">
    <property type="entry name" value="FAD-linked_Oxidoreductase"/>
</dbReference>
<dbReference type="GO" id="GO:0016491">
    <property type="term" value="F:oxidoreductase activity"/>
    <property type="evidence" value="ECO:0007669"/>
    <property type="project" value="UniProtKB-KW"/>
</dbReference>
<dbReference type="Proteomes" id="UP001055115">
    <property type="component" value="Unassembled WGS sequence"/>
</dbReference>
<name>A0AA37LL09_9PEZI</name>
<evidence type="ECO:0000313" key="7">
    <source>
        <dbReference type="EMBL" id="GKT46332.1"/>
    </source>
</evidence>
<dbReference type="GeneID" id="73327315"/>
<feature type="signal peptide" evidence="5">
    <location>
        <begin position="1"/>
        <end position="19"/>
    </location>
</feature>
<feature type="chain" id="PRO_5041290378" evidence="5">
    <location>
        <begin position="20"/>
        <end position="488"/>
    </location>
</feature>
<gene>
    <name evidence="7" type="ORF">ColSpa_06513</name>
</gene>
<evidence type="ECO:0000256" key="5">
    <source>
        <dbReference type="SAM" id="SignalP"/>
    </source>
</evidence>
<dbReference type="Gene3D" id="3.30.465.10">
    <property type="match status" value="1"/>
</dbReference>
<dbReference type="InterPro" id="IPR006094">
    <property type="entry name" value="Oxid_FAD_bind_N"/>
</dbReference>
<dbReference type="SUPFAM" id="SSF56176">
    <property type="entry name" value="FAD-binding/transporter-associated domain-like"/>
    <property type="match status" value="1"/>
</dbReference>
<comment type="caution">
    <text evidence="7">The sequence shown here is derived from an EMBL/GenBank/DDBJ whole genome shotgun (WGS) entry which is preliminary data.</text>
</comment>
<evidence type="ECO:0000256" key="2">
    <source>
        <dbReference type="ARBA" id="ARBA00022630"/>
    </source>
</evidence>
<evidence type="ECO:0000256" key="4">
    <source>
        <dbReference type="ARBA" id="ARBA00023002"/>
    </source>
</evidence>
<feature type="domain" description="FAD-binding PCMH-type" evidence="6">
    <location>
        <begin position="58"/>
        <end position="232"/>
    </location>
</feature>
<keyword evidence="3" id="KW-0274">FAD</keyword>
<dbReference type="AlphaFoldDB" id="A0AA37LL09"/>
<keyword evidence="8" id="KW-1185">Reference proteome</keyword>
<evidence type="ECO:0000313" key="8">
    <source>
        <dbReference type="Proteomes" id="UP001055115"/>
    </source>
</evidence>